<accession>A0A0Q2RKY3</accession>
<keyword evidence="1" id="KW-1133">Transmembrane helix</keyword>
<gene>
    <name evidence="2" type="ORF">AMR76_17380</name>
</gene>
<feature type="transmembrane region" description="Helical" evidence="1">
    <location>
        <begin position="76"/>
        <end position="92"/>
    </location>
</feature>
<dbReference type="AlphaFoldDB" id="A0A0Q2RKY3"/>
<proteinExistence type="predicted"/>
<feature type="transmembrane region" description="Helical" evidence="1">
    <location>
        <begin position="50"/>
        <end position="70"/>
    </location>
</feature>
<organism evidence="2 3">
    <name type="scientific">Vibrio furnissii</name>
    <dbReference type="NCBI Taxonomy" id="29494"/>
    <lineage>
        <taxon>Bacteria</taxon>
        <taxon>Pseudomonadati</taxon>
        <taxon>Pseudomonadota</taxon>
        <taxon>Gammaproteobacteria</taxon>
        <taxon>Vibrionales</taxon>
        <taxon>Vibrionaceae</taxon>
        <taxon>Vibrio</taxon>
    </lineage>
</organism>
<keyword evidence="1" id="KW-0472">Membrane</keyword>
<dbReference type="Pfam" id="PF04955">
    <property type="entry name" value="HupE_UreJ"/>
    <property type="match status" value="1"/>
</dbReference>
<evidence type="ECO:0000313" key="2">
    <source>
        <dbReference type="EMBL" id="KQH84670.1"/>
    </source>
</evidence>
<evidence type="ECO:0000256" key="1">
    <source>
        <dbReference type="SAM" id="Phobius"/>
    </source>
</evidence>
<keyword evidence="1" id="KW-0812">Transmembrane</keyword>
<dbReference type="InParanoid" id="A0A0Q2RKY3"/>
<dbReference type="OMA" id="HAHGTEM"/>
<name>A0A0Q2RKY3_VIBFU</name>
<dbReference type="EMBL" id="LKHS01000017">
    <property type="protein sequence ID" value="KQH84670.1"/>
    <property type="molecule type" value="Genomic_DNA"/>
</dbReference>
<dbReference type="PIRSF" id="PIRSF016919">
    <property type="entry name" value="HupE_UreJ"/>
    <property type="match status" value="1"/>
</dbReference>
<dbReference type="InterPro" id="IPR007038">
    <property type="entry name" value="HupE_UreJ"/>
</dbReference>
<evidence type="ECO:0000313" key="3">
    <source>
        <dbReference type="Proteomes" id="UP000051221"/>
    </source>
</evidence>
<reference evidence="2 3" key="1">
    <citation type="submission" date="2015-08" db="EMBL/GenBank/DDBJ databases">
        <title>Antibacterial properties of a collection of Vibrionaceae strains.</title>
        <authorList>
            <person name="Giubergia S."/>
        </authorList>
    </citation>
    <scope>NUCLEOTIDE SEQUENCE [LARGE SCALE GENOMIC DNA]</scope>
    <source>
        <strain evidence="2 3">S0821</strain>
    </source>
</reference>
<dbReference type="Proteomes" id="UP000051221">
    <property type="component" value="Unassembled WGS sequence"/>
</dbReference>
<sequence>MVFAHPGHIGSHGLESGFMHPLTGLDHMSVMIGVGLLASLFGGKNRWTMPLSFIAFMVIGGVMGISSLVVPGVETFIALSVVMMGVMLLRGANMPQKMATTLIMAFAVFHGMAHGAEMPINGQAISYFSGFIVATAGLHIAGIALGEMVMRFAASKRLTKLAGAAIALLGGSFLFS</sequence>
<feature type="transmembrane region" description="Helical" evidence="1">
    <location>
        <begin position="124"/>
        <end position="146"/>
    </location>
</feature>
<feature type="transmembrane region" description="Helical" evidence="1">
    <location>
        <begin position="24"/>
        <end position="43"/>
    </location>
</feature>
<comment type="caution">
    <text evidence="2">The sequence shown here is derived from an EMBL/GenBank/DDBJ whole genome shotgun (WGS) entry which is preliminary data.</text>
</comment>
<feature type="transmembrane region" description="Helical" evidence="1">
    <location>
        <begin position="99"/>
        <end position="118"/>
    </location>
</feature>
<feature type="transmembrane region" description="Helical" evidence="1">
    <location>
        <begin position="158"/>
        <end position="175"/>
    </location>
</feature>
<keyword evidence="3" id="KW-1185">Reference proteome</keyword>
<protein>
    <submittedName>
        <fullName evidence="2">Urease accessory protein</fullName>
    </submittedName>
</protein>